<keyword evidence="5" id="KW-0479">Metal-binding</keyword>
<keyword evidence="7" id="KW-0863">Zinc-finger</keyword>
<dbReference type="PROSITE" id="PS51210">
    <property type="entry name" value="PLA2C"/>
    <property type="match status" value="1"/>
</dbReference>
<dbReference type="Pfam" id="PF11931">
    <property type="entry name" value="SF3a60_Prp9_C"/>
    <property type="match status" value="1"/>
</dbReference>
<evidence type="ECO:0000256" key="11">
    <source>
        <dbReference type="ARBA" id="ARBA00023027"/>
    </source>
</evidence>
<dbReference type="InterPro" id="IPR013087">
    <property type="entry name" value="Znf_C2H2_type"/>
</dbReference>
<keyword evidence="10" id="KW-0460">Magnesium</keyword>
<feature type="region of interest" description="Disordered" evidence="16">
    <location>
        <begin position="799"/>
        <end position="855"/>
    </location>
</feature>
<dbReference type="GO" id="GO:0000398">
    <property type="term" value="P:mRNA splicing, via spliceosome"/>
    <property type="evidence" value="ECO:0007669"/>
    <property type="project" value="InterPro"/>
</dbReference>
<dbReference type="InterPro" id="IPR031774">
    <property type="entry name" value="SF3A3_dom"/>
</dbReference>
<dbReference type="InterPro" id="IPR036236">
    <property type="entry name" value="Znf_C2H2_sf"/>
</dbReference>
<evidence type="ECO:0000259" key="17">
    <source>
        <dbReference type="PROSITE" id="PS50171"/>
    </source>
</evidence>
<comment type="subcellular location">
    <subcellularLocation>
        <location evidence="2">Nucleus</location>
    </subcellularLocation>
</comment>
<dbReference type="SUPFAM" id="SSF55811">
    <property type="entry name" value="Nudix"/>
    <property type="match status" value="1"/>
</dbReference>
<keyword evidence="8 15" id="KW-0378">Hydrolase</keyword>
<dbReference type="SUPFAM" id="SSF57667">
    <property type="entry name" value="beta-beta-alpha zinc fingers"/>
    <property type="match status" value="1"/>
</dbReference>
<dbReference type="SUPFAM" id="SSF52151">
    <property type="entry name" value="FabD/lysophospholipase-like"/>
    <property type="match status" value="1"/>
</dbReference>
<feature type="region of interest" description="Disordered" evidence="16">
    <location>
        <begin position="224"/>
        <end position="257"/>
    </location>
</feature>
<dbReference type="InterPro" id="IPR000690">
    <property type="entry name" value="Matrin/U1-C_Znf_C2H2"/>
</dbReference>
<keyword evidence="4" id="KW-0597">Phosphoprotein</keyword>
<dbReference type="GO" id="GO:0005681">
    <property type="term" value="C:spliceosomal complex"/>
    <property type="evidence" value="ECO:0007669"/>
    <property type="project" value="InterPro"/>
</dbReference>
<dbReference type="InterPro" id="IPR021966">
    <property type="entry name" value="SF3a60_bindingd"/>
</dbReference>
<dbReference type="PROSITE" id="PS00028">
    <property type="entry name" value="ZINC_FINGER_C2H2_1"/>
    <property type="match status" value="1"/>
</dbReference>
<feature type="region of interest" description="Disordered" evidence="16">
    <location>
        <begin position="763"/>
        <end position="784"/>
    </location>
</feature>
<dbReference type="InterPro" id="IPR024598">
    <property type="entry name" value="SF3a60/Prp9_C"/>
</dbReference>
<feature type="domain" description="Matrin-type" evidence="17">
    <location>
        <begin position="886"/>
        <end position="917"/>
    </location>
</feature>
<feature type="compositionally biased region" description="Polar residues" evidence="16">
    <location>
        <begin position="767"/>
        <end position="780"/>
    </location>
</feature>
<keyword evidence="9" id="KW-0862">Zinc</keyword>
<dbReference type="InterPro" id="IPR022755">
    <property type="entry name" value="Znf_C2H2_jaz"/>
</dbReference>
<evidence type="ECO:0000256" key="6">
    <source>
        <dbReference type="ARBA" id="ARBA00022729"/>
    </source>
</evidence>
<dbReference type="CDD" id="cd03429">
    <property type="entry name" value="NUDIX_NADH_pyrophosphatase_Nudt13"/>
    <property type="match status" value="1"/>
</dbReference>
<feature type="domain" description="Nudix hydrolase" evidence="19">
    <location>
        <begin position="261"/>
        <end position="389"/>
    </location>
</feature>
<evidence type="ECO:0000256" key="8">
    <source>
        <dbReference type="ARBA" id="ARBA00022801"/>
    </source>
</evidence>
<keyword evidence="11" id="KW-0520">NAD</keyword>
<dbReference type="InterPro" id="IPR016035">
    <property type="entry name" value="Acyl_Trfase/lysoPLipase"/>
</dbReference>
<dbReference type="PROSITE" id="PS00893">
    <property type="entry name" value="NUDIX_BOX"/>
    <property type="match status" value="1"/>
</dbReference>
<dbReference type="PROSITE" id="PS50171">
    <property type="entry name" value="ZF_MATRIN"/>
    <property type="match status" value="1"/>
</dbReference>
<dbReference type="Gene3D" id="3.90.79.20">
    <property type="match status" value="1"/>
</dbReference>
<protein>
    <submittedName>
        <fullName evidence="20">Uncharacterized protein</fullName>
    </submittedName>
</protein>
<feature type="compositionally biased region" description="Acidic residues" evidence="16">
    <location>
        <begin position="846"/>
        <end position="855"/>
    </location>
</feature>
<evidence type="ECO:0000256" key="12">
    <source>
        <dbReference type="ARBA" id="ARBA00023098"/>
    </source>
</evidence>
<dbReference type="Pfam" id="PF12171">
    <property type="entry name" value="zf-C2H2_jaz"/>
    <property type="match status" value="1"/>
</dbReference>
<dbReference type="InterPro" id="IPR003604">
    <property type="entry name" value="Matrin/U1-like-C_Znf_C2H2"/>
</dbReference>
<dbReference type="Gene3D" id="3.90.79.10">
    <property type="entry name" value="Nucleoside Triphosphate Pyrophosphohydrolase"/>
    <property type="match status" value="1"/>
</dbReference>
<comment type="cofactor">
    <cofactor evidence="1">
        <name>Mg(2+)</name>
        <dbReference type="ChEBI" id="CHEBI:18420"/>
    </cofactor>
</comment>
<reference evidence="20 21" key="1">
    <citation type="submission" date="2019-06" db="EMBL/GenBank/DDBJ databases">
        <title>A chromosomal-level reference genome of Carpinus fangiana (Coryloideae, Betulaceae).</title>
        <authorList>
            <person name="Yang X."/>
            <person name="Wang Z."/>
            <person name="Zhang L."/>
            <person name="Hao G."/>
            <person name="Liu J."/>
            <person name="Yang Y."/>
        </authorList>
    </citation>
    <scope>NUCLEOTIDE SEQUENCE [LARGE SCALE GENOMIC DNA]</scope>
    <source>
        <strain evidence="20">Cfa_2016G</strain>
        <tissue evidence="20">Leaf</tissue>
    </source>
</reference>
<dbReference type="InterPro" id="IPR000086">
    <property type="entry name" value="NUDIX_hydrolase_dom"/>
</dbReference>
<evidence type="ECO:0000256" key="13">
    <source>
        <dbReference type="ARBA" id="ARBA00023180"/>
    </source>
</evidence>
<dbReference type="InterPro" id="IPR049734">
    <property type="entry name" value="NudC-like_C"/>
</dbReference>
<keyword evidence="6" id="KW-0732">Signal</keyword>
<evidence type="ECO:0000256" key="2">
    <source>
        <dbReference type="ARBA" id="ARBA00004123"/>
    </source>
</evidence>
<dbReference type="SMART" id="SM00022">
    <property type="entry name" value="PLAc"/>
    <property type="match status" value="1"/>
</dbReference>
<dbReference type="PROSITE" id="PS51462">
    <property type="entry name" value="NUDIX"/>
    <property type="match status" value="1"/>
</dbReference>
<dbReference type="Pfam" id="PF00293">
    <property type="entry name" value="NUDIX"/>
    <property type="match status" value="1"/>
</dbReference>
<dbReference type="InterPro" id="IPR020084">
    <property type="entry name" value="NUDIX_hydrolase_CS"/>
</dbReference>
<dbReference type="Gene3D" id="3.40.1090.10">
    <property type="entry name" value="Cytosolic phospholipase A2 catalytic domain"/>
    <property type="match status" value="1"/>
</dbReference>
<dbReference type="Pfam" id="PF16837">
    <property type="entry name" value="SF3A3"/>
    <property type="match status" value="1"/>
</dbReference>
<keyword evidence="21" id="KW-1185">Reference proteome</keyword>
<dbReference type="GO" id="GO:0004623">
    <property type="term" value="F:phospholipase A2 activity"/>
    <property type="evidence" value="ECO:0007669"/>
    <property type="project" value="TreeGrafter"/>
</dbReference>
<dbReference type="Pfam" id="PF01735">
    <property type="entry name" value="PLA2_B"/>
    <property type="match status" value="1"/>
</dbReference>
<feature type="domain" description="PLA2c" evidence="18">
    <location>
        <begin position="1076"/>
        <end position="1585"/>
    </location>
</feature>
<evidence type="ECO:0000256" key="15">
    <source>
        <dbReference type="PROSITE-ProRule" id="PRU00555"/>
    </source>
</evidence>
<keyword evidence="15" id="KW-0442">Lipid degradation</keyword>
<sequence>MSAKFPSLPDPAHADLDSMLSRKFGREVANYFSGSPLNRVSFLRGDHKFLSEALHHPTTRFILFNNLAPLVHSPSRLAYVPFADVKPLVGENPFSKDEKTMIDEYDSAVTIPQMIFLGLDARSREGGEPLTWKDHKGAPTWAVDVTPKGTISSAAESLIKAVESKGLTFQEGRMILSLPAEEGAIYAQGRALIDWNARNPFCGGCGQPTLSINAGGKRVCPPKDLSSLKGAQGATAGQKPASATERPPCATRQGISNLSFPRTDPTAIMAVVSHDGQKILLGRQKRWPPHWYSTLAGFLEPAESIEEAVRREVWEEAGVHLGRVVIHSSQVWPYPANLMIGAVGQTVPESETIDLGNDPELEDAKWFTFDEVREALQNGVSGLGEDAPAGYKEGNLRLPPPTAIAHQLIPRSKFSLRAICSKVGATVTSLEVLNSIFSSIFLSIPSAMMGGAMGEYLLRVYEHRRCKKPAMLLEDQRNLHEDLERLEAAISDRILEEPRNNREQLTRDHEISEFLDLIQERSSRLLNIYEDSDGQREGEIQAISTGDPFDAFSKQLGEIKEYHRQYPNEPVENLEKAYSRKRAQLMTSGEDGSAPVPVLTEIDRMFTGEEAYGRYFDLNVLHETYVNLPGSRHITYIQYLDQFDIFTPPKCPIRRGDKLSDGYFRYVGELDSYLSSFMRRTRPLEDLDKLFASFDREFDEEWQADKVPGWSSKAPADTASSAPVTQGTGEGIWCADCEKEFKNDNVYKAHLTGKKHIKAAELRKSGADNNGVNGHGNSANRLKERAVAEREHRIRKLAAAMKSQRDDTRVNTERRQGMTERERQLEIEALYAESIQQSGQPRGGDGESDDDDDEEKIYNPLKLPLAWDGKPIPFWLYKLHGLGVEFPCEICGNFVYMGRRAFDKHFNEARHIYGLKCLGITATSMFREITSIDDAQKLWAKLQRDQKKEKSSNENVVQMEDSEGNVMPEKVYYDLQKQGLGSLCKFMKSGWSLLHNQPAMRLYALIVDYKRPPAVTRPVLQGPSDVVNMKATTLLGAASLFSLGFSAPLEEPSLIEKRAAAGLLGSSPYTPLTAQTCPAGNLIRQAKGLAPKEAAYIQARNKLASASLAKWLQSTGAGFNTTGKMPTLAMSFSGGGLRAQLVGAGVRQAIDGRDSKLKIAGLYQAATYESGLSGGSWLLGSISGNDYPTVSHLRDSLWEQTIQDGLLLPDNFLALYSDLVITGDIADKQAAGFQTTIVDFWGRLQGYTFLPGKDGGVAHLFSEVASSANFTAHNVPFPIITALGVAEDATMCEAVLNSTQFEITPYEFGSWDASVHAFTPTAYLGTTLTNGQPATRKACVTRYDNLAFIMGTSSNVFPAGLCPLIDAPSAANISAIAPPLASLLGDIHAVGARDVQALYPNPFYRLTGAAPRYAAARTLALADGGTGGQNNPVWPLLHRPAVDVLLVSDNSADTAANYPDGRELRQTYVAARAAGLTRMPPIPEAAVFVARGLDKRPAFFGCNSPAALTIVWLPNTNYTFNSGQSTFRLQYSSGDVAAMIANGRAVADYGGKAGWATCVGCAVTKKSGAKLPAACAACFKEYCYN</sequence>
<dbReference type="PANTHER" id="PTHR10728:SF33">
    <property type="entry name" value="LYSOPHOSPHOLIPASE 1-RELATED"/>
    <property type="match status" value="1"/>
</dbReference>
<accession>A0A5N6KYJ6</accession>
<evidence type="ECO:0000256" key="9">
    <source>
        <dbReference type="ARBA" id="ARBA00022833"/>
    </source>
</evidence>
<proteinExistence type="inferred from homology"/>
<dbReference type="SMART" id="SM00451">
    <property type="entry name" value="ZnF_U1"/>
    <property type="match status" value="1"/>
</dbReference>
<dbReference type="Pfam" id="PF09296">
    <property type="entry name" value="NUDIX-like"/>
    <property type="match status" value="1"/>
</dbReference>
<dbReference type="PANTHER" id="PTHR10728">
    <property type="entry name" value="CYTOSOLIC PHOSPHOLIPASE A2"/>
    <property type="match status" value="1"/>
</dbReference>
<evidence type="ECO:0000256" key="1">
    <source>
        <dbReference type="ARBA" id="ARBA00001946"/>
    </source>
</evidence>
<evidence type="ECO:0000256" key="16">
    <source>
        <dbReference type="SAM" id="MobiDB-lite"/>
    </source>
</evidence>
<evidence type="ECO:0000256" key="4">
    <source>
        <dbReference type="ARBA" id="ARBA00022553"/>
    </source>
</evidence>
<dbReference type="Pfam" id="PF12108">
    <property type="entry name" value="SF3a60_bindingd"/>
    <property type="match status" value="1"/>
</dbReference>
<dbReference type="InterPro" id="IPR015797">
    <property type="entry name" value="NUDIX_hydrolase-like_dom_sf"/>
</dbReference>
<dbReference type="InterPro" id="IPR015375">
    <property type="entry name" value="NADH_PPase-like_N"/>
</dbReference>
<evidence type="ECO:0000313" key="20">
    <source>
        <dbReference type="EMBL" id="KAB8360898.1"/>
    </source>
</evidence>
<evidence type="ECO:0000256" key="7">
    <source>
        <dbReference type="ARBA" id="ARBA00022771"/>
    </source>
</evidence>
<dbReference type="InterPro" id="IPR002642">
    <property type="entry name" value="LysoPLipase_cat_dom"/>
</dbReference>
<keyword evidence="12 15" id="KW-0443">Lipid metabolism</keyword>
<dbReference type="EMBL" id="VIBQ01000017">
    <property type="protein sequence ID" value="KAB8360898.1"/>
    <property type="molecule type" value="Genomic_DNA"/>
</dbReference>
<comment type="caution">
    <text evidence="20">The sequence shown here is derived from an EMBL/GenBank/DDBJ whole genome shotgun (WGS) entry which is preliminary data.</text>
</comment>
<dbReference type="GO" id="GO:0008270">
    <property type="term" value="F:zinc ion binding"/>
    <property type="evidence" value="ECO:0007669"/>
    <property type="project" value="UniProtKB-KW"/>
</dbReference>
<keyword evidence="13" id="KW-0325">Glycoprotein</keyword>
<evidence type="ECO:0000256" key="3">
    <source>
        <dbReference type="ARBA" id="ARBA00008776"/>
    </source>
</evidence>
<evidence type="ECO:0000256" key="14">
    <source>
        <dbReference type="ARBA" id="ARBA00023242"/>
    </source>
</evidence>
<dbReference type="GO" id="GO:0005783">
    <property type="term" value="C:endoplasmic reticulum"/>
    <property type="evidence" value="ECO:0007669"/>
    <property type="project" value="TreeGrafter"/>
</dbReference>
<evidence type="ECO:0000259" key="18">
    <source>
        <dbReference type="PROSITE" id="PS51210"/>
    </source>
</evidence>
<dbReference type="Proteomes" id="UP000327013">
    <property type="component" value="Unassembled WGS sequence"/>
</dbReference>
<name>A0A5N6KYJ6_9ROSI</name>
<dbReference type="GO" id="GO:0005829">
    <property type="term" value="C:cytosol"/>
    <property type="evidence" value="ECO:0007669"/>
    <property type="project" value="TreeGrafter"/>
</dbReference>
<evidence type="ECO:0000256" key="10">
    <source>
        <dbReference type="ARBA" id="ARBA00022842"/>
    </source>
</evidence>
<keyword evidence="14" id="KW-0539">Nucleus</keyword>
<evidence type="ECO:0000256" key="5">
    <source>
        <dbReference type="ARBA" id="ARBA00022723"/>
    </source>
</evidence>
<organism evidence="20 21">
    <name type="scientific">Carpinus fangiana</name>
    <dbReference type="NCBI Taxonomy" id="176857"/>
    <lineage>
        <taxon>Eukaryota</taxon>
        <taxon>Viridiplantae</taxon>
        <taxon>Streptophyta</taxon>
        <taxon>Embryophyta</taxon>
        <taxon>Tracheophyta</taxon>
        <taxon>Spermatophyta</taxon>
        <taxon>Magnoliopsida</taxon>
        <taxon>eudicotyledons</taxon>
        <taxon>Gunneridae</taxon>
        <taxon>Pentapetalae</taxon>
        <taxon>rosids</taxon>
        <taxon>fabids</taxon>
        <taxon>Fagales</taxon>
        <taxon>Betulaceae</taxon>
        <taxon>Carpinus</taxon>
    </lineage>
</organism>
<comment type="similarity">
    <text evidence="3">Belongs to the SF3A3 family.</text>
</comment>
<evidence type="ECO:0000313" key="21">
    <source>
        <dbReference type="Proteomes" id="UP000327013"/>
    </source>
</evidence>
<dbReference type="FunFam" id="3.90.79.10:FF:000042">
    <property type="entry name" value="Probable NADH pyrophosphatase"/>
    <property type="match status" value="1"/>
</dbReference>
<gene>
    <name evidence="20" type="ORF">FH972_024631</name>
</gene>
<feature type="compositionally biased region" description="Basic and acidic residues" evidence="16">
    <location>
        <begin position="803"/>
        <end position="826"/>
    </location>
</feature>
<dbReference type="OrthoDB" id="2160351at2759"/>
<dbReference type="GO" id="GO:0046475">
    <property type="term" value="P:glycerophospholipid catabolic process"/>
    <property type="evidence" value="ECO:0007669"/>
    <property type="project" value="TreeGrafter"/>
</dbReference>
<dbReference type="GO" id="GO:0003723">
    <property type="term" value="F:RNA binding"/>
    <property type="evidence" value="ECO:0007669"/>
    <property type="project" value="InterPro"/>
</dbReference>
<evidence type="ECO:0000259" key="19">
    <source>
        <dbReference type="PROSITE" id="PS51462"/>
    </source>
</evidence>